<feature type="transmembrane region" description="Helical" evidence="1">
    <location>
        <begin position="61"/>
        <end position="77"/>
    </location>
</feature>
<feature type="transmembrane region" description="Helical" evidence="1">
    <location>
        <begin position="35"/>
        <end position="55"/>
    </location>
</feature>
<keyword evidence="1" id="KW-1133">Transmembrane helix</keyword>
<dbReference type="AlphaFoldDB" id="A0A368TYB4"/>
<keyword evidence="1" id="KW-0472">Membrane</keyword>
<name>A0A368TYB4_9GAMM</name>
<dbReference type="EMBL" id="QPII01000005">
    <property type="protein sequence ID" value="RCV89849.1"/>
    <property type="molecule type" value="Genomic_DNA"/>
</dbReference>
<keyword evidence="3" id="KW-1185">Reference proteome</keyword>
<proteinExistence type="predicted"/>
<feature type="transmembrane region" description="Helical" evidence="1">
    <location>
        <begin position="6"/>
        <end position="23"/>
    </location>
</feature>
<gene>
    <name evidence="2" type="ORF">DU505_09700</name>
</gene>
<evidence type="ECO:0000256" key="1">
    <source>
        <dbReference type="SAM" id="Phobius"/>
    </source>
</evidence>
<dbReference type="Proteomes" id="UP000252405">
    <property type="component" value="Unassembled WGS sequence"/>
</dbReference>
<reference evidence="2 3" key="1">
    <citation type="submission" date="2018-07" db="EMBL/GenBank/DDBJ databases">
        <title>Halomonas montanilacus sp. nov., isolated from Lake Pengyan on Tibetan Plateau.</title>
        <authorList>
            <person name="Lu H."/>
            <person name="Xing P."/>
            <person name="Wu Q."/>
        </authorList>
    </citation>
    <scope>NUCLEOTIDE SEQUENCE [LARGE SCALE GENOMIC DNA]</scope>
    <source>
        <strain evidence="2 3">PYC7W</strain>
    </source>
</reference>
<evidence type="ECO:0000313" key="2">
    <source>
        <dbReference type="EMBL" id="RCV89849.1"/>
    </source>
</evidence>
<organism evidence="2 3">
    <name type="scientific">Billgrantia montanilacus</name>
    <dbReference type="NCBI Taxonomy" id="2282305"/>
    <lineage>
        <taxon>Bacteria</taxon>
        <taxon>Pseudomonadati</taxon>
        <taxon>Pseudomonadota</taxon>
        <taxon>Gammaproteobacteria</taxon>
        <taxon>Oceanospirillales</taxon>
        <taxon>Halomonadaceae</taxon>
        <taxon>Billgrantia</taxon>
    </lineage>
</organism>
<protein>
    <submittedName>
        <fullName evidence="2">Uncharacterized protein</fullName>
    </submittedName>
</protein>
<evidence type="ECO:0000313" key="3">
    <source>
        <dbReference type="Proteomes" id="UP000252405"/>
    </source>
</evidence>
<accession>A0A368TYB4</accession>
<comment type="caution">
    <text evidence="2">The sequence shown here is derived from an EMBL/GenBank/DDBJ whole genome shotgun (WGS) entry which is preliminary data.</text>
</comment>
<sequence>MGWILGIVAVFVVFFVWVILRGIGRASSAGDSPGVGTVLAVLVFGGVGFAAMTYLTDSTGWAVFGAIVGGLTVLFLQQDSPTT</sequence>
<keyword evidence="1" id="KW-0812">Transmembrane</keyword>